<evidence type="ECO:0000313" key="9">
    <source>
        <dbReference type="EMBL" id="SHK02067.1"/>
    </source>
</evidence>
<keyword evidence="7 8" id="KW-0472">Membrane</keyword>
<accession>A0ABY1IRD0</accession>
<dbReference type="PANTHER" id="PTHR30472">
    <property type="entry name" value="FERRIC ENTEROBACTIN TRANSPORT SYSTEM PERMEASE PROTEIN"/>
    <property type="match status" value="1"/>
</dbReference>
<evidence type="ECO:0000256" key="8">
    <source>
        <dbReference type="SAM" id="Phobius"/>
    </source>
</evidence>
<feature type="transmembrane region" description="Helical" evidence="8">
    <location>
        <begin position="72"/>
        <end position="92"/>
    </location>
</feature>
<name>A0ABY1IRD0_9HYPH</name>
<feature type="transmembrane region" description="Helical" evidence="8">
    <location>
        <begin position="17"/>
        <end position="36"/>
    </location>
</feature>
<dbReference type="InterPro" id="IPR000522">
    <property type="entry name" value="ABC_transptr_permease_BtuC"/>
</dbReference>
<feature type="transmembrane region" description="Helical" evidence="8">
    <location>
        <begin position="98"/>
        <end position="120"/>
    </location>
</feature>
<keyword evidence="5 8" id="KW-0812">Transmembrane</keyword>
<dbReference type="EMBL" id="FQZC01000006">
    <property type="protein sequence ID" value="SHK02067.1"/>
    <property type="molecule type" value="Genomic_DNA"/>
</dbReference>
<proteinExistence type="inferred from homology"/>
<evidence type="ECO:0000256" key="3">
    <source>
        <dbReference type="ARBA" id="ARBA00022448"/>
    </source>
</evidence>
<evidence type="ECO:0000313" key="10">
    <source>
        <dbReference type="Proteomes" id="UP000184290"/>
    </source>
</evidence>
<dbReference type="Pfam" id="PF01032">
    <property type="entry name" value="FecCD"/>
    <property type="match status" value="1"/>
</dbReference>
<feature type="transmembrane region" description="Helical" evidence="8">
    <location>
        <begin position="247"/>
        <end position="274"/>
    </location>
</feature>
<protein>
    <submittedName>
        <fullName evidence="9">Iron complex transport system permease protein</fullName>
    </submittedName>
</protein>
<feature type="transmembrane region" description="Helical" evidence="8">
    <location>
        <begin position="127"/>
        <end position="147"/>
    </location>
</feature>
<evidence type="ECO:0000256" key="2">
    <source>
        <dbReference type="ARBA" id="ARBA00007935"/>
    </source>
</evidence>
<feature type="transmembrane region" description="Helical" evidence="8">
    <location>
        <begin position="317"/>
        <end position="335"/>
    </location>
</feature>
<feature type="transmembrane region" description="Helical" evidence="8">
    <location>
        <begin position="159"/>
        <end position="180"/>
    </location>
</feature>
<comment type="subcellular location">
    <subcellularLocation>
        <location evidence="1">Cell membrane</location>
        <topology evidence="1">Multi-pass membrane protein</topology>
    </subcellularLocation>
</comment>
<dbReference type="InterPro" id="IPR037294">
    <property type="entry name" value="ABC_BtuC-like"/>
</dbReference>
<dbReference type="CDD" id="cd06550">
    <property type="entry name" value="TM_ABC_iron-siderophores_like"/>
    <property type="match status" value="1"/>
</dbReference>
<feature type="transmembrane region" description="Helical" evidence="8">
    <location>
        <begin position="286"/>
        <end position="311"/>
    </location>
</feature>
<dbReference type="Gene3D" id="1.10.3470.10">
    <property type="entry name" value="ABC transporter involved in vitamin B12 uptake, BtuC"/>
    <property type="match status" value="1"/>
</dbReference>
<evidence type="ECO:0000256" key="6">
    <source>
        <dbReference type="ARBA" id="ARBA00022989"/>
    </source>
</evidence>
<keyword evidence="10" id="KW-1185">Reference proteome</keyword>
<sequence length="341" mass="34122">MLHPRTSAPDRAAGSPPMGVCLGLLIALPVACLWAMMLGSASLEPADVLAALLHADGSREALIVGTVRLPRILAAAGAGAALAVSGCLMQAITANPLASPGLLGVNAGAAFAVVAAIVLFQPASANAYAWFAFLGGAAAGATVYGLGSVGTGGATPLKLTLAGVIISAFLGSVTTAILILDQATLDTVRFWTVGSLAGRQMDLVRPLIAYIGVGLVISILVGGHVTTLSLGSDLARAVGQNIVLWRLAAGGLVVILAGSAVAMAGPIGFVGLVVPHMARFVVGPDYRLVIPVSALGGALLVVCADGIFRHALPGSDFPVGITMAAIGAPVFIYLARRVRMS</sequence>
<gene>
    <name evidence="9" type="ORF">SAMN02745911_3983</name>
</gene>
<reference evidence="9 10" key="1">
    <citation type="submission" date="2016-11" db="EMBL/GenBank/DDBJ databases">
        <authorList>
            <person name="Varghese N."/>
            <person name="Submissions S."/>
        </authorList>
    </citation>
    <scope>NUCLEOTIDE SEQUENCE [LARGE SCALE GENOMIC DNA]</scope>
    <source>
        <strain evidence="9 10">DSM 21988</strain>
    </source>
</reference>
<dbReference type="PANTHER" id="PTHR30472:SF1">
    <property type="entry name" value="FE(3+) DICITRATE TRANSPORT SYSTEM PERMEASE PROTEIN FECC-RELATED"/>
    <property type="match status" value="1"/>
</dbReference>
<evidence type="ECO:0000256" key="4">
    <source>
        <dbReference type="ARBA" id="ARBA00022475"/>
    </source>
</evidence>
<comment type="similarity">
    <text evidence="2">Belongs to the binding-protein-dependent transport system permease family. FecCD subfamily.</text>
</comment>
<organism evidence="9 10">
    <name type="scientific">Aureimonas altamirensis DSM 21988</name>
    <dbReference type="NCBI Taxonomy" id="1121026"/>
    <lineage>
        <taxon>Bacteria</taxon>
        <taxon>Pseudomonadati</taxon>
        <taxon>Pseudomonadota</taxon>
        <taxon>Alphaproteobacteria</taxon>
        <taxon>Hyphomicrobiales</taxon>
        <taxon>Aurantimonadaceae</taxon>
        <taxon>Aureimonas</taxon>
    </lineage>
</organism>
<comment type="caution">
    <text evidence="9">The sequence shown here is derived from an EMBL/GenBank/DDBJ whole genome shotgun (WGS) entry which is preliminary data.</text>
</comment>
<evidence type="ECO:0000256" key="7">
    <source>
        <dbReference type="ARBA" id="ARBA00023136"/>
    </source>
</evidence>
<keyword evidence="4" id="KW-1003">Cell membrane</keyword>
<keyword evidence="3" id="KW-0813">Transport</keyword>
<evidence type="ECO:0000256" key="1">
    <source>
        <dbReference type="ARBA" id="ARBA00004651"/>
    </source>
</evidence>
<keyword evidence="6 8" id="KW-1133">Transmembrane helix</keyword>
<feature type="transmembrane region" description="Helical" evidence="8">
    <location>
        <begin position="207"/>
        <end position="227"/>
    </location>
</feature>
<evidence type="ECO:0000256" key="5">
    <source>
        <dbReference type="ARBA" id="ARBA00022692"/>
    </source>
</evidence>
<dbReference type="Proteomes" id="UP000184290">
    <property type="component" value="Unassembled WGS sequence"/>
</dbReference>
<dbReference type="SUPFAM" id="SSF81345">
    <property type="entry name" value="ABC transporter involved in vitamin B12 uptake, BtuC"/>
    <property type="match status" value="1"/>
</dbReference>